<evidence type="ECO:0000313" key="2">
    <source>
        <dbReference type="EMBL" id="HIT98246.1"/>
    </source>
</evidence>
<feature type="signal peptide" evidence="1">
    <location>
        <begin position="1"/>
        <end position="21"/>
    </location>
</feature>
<sequence length="397" mass="45540">MKRIPTALWIAACLTFTPLSAQQTIVEGFVQDSTQRVPYASVYLKGHPDKGTQGASDGSFTLRIKDTLLPDTLVISFVGYHTQYYPLAPSPDTVRIEALLRQNIIELTGPVVSAKAKRRYKVQVGDILDRIRARMEEDFAQIEAVYRVQTNTSFSSSDKILAYQENLVDTYDSGHRQKDMTRRLKTKVYFDRQAYQRMQQVDTLRNLDPTVNIIGLTVSEGMIRKILREKDSKWEYLGQMNDEIVVTYFEIIRFLGMFRLGQQFVLYVDSQTYSLRRAEAIMAIYVNIPFGKRLPEQALPYLNILNISDREFDKFRLKKVEGEFRMSSRFVRRGGSLYRGDSYSQGEAVISSGGKEPSLYIGLKSDTKILNITTENITPITEEQTREKPQLIIVDDL</sequence>
<feature type="chain" id="PRO_5038646609" evidence="1">
    <location>
        <begin position="22"/>
        <end position="397"/>
    </location>
</feature>
<proteinExistence type="predicted"/>
<dbReference type="Pfam" id="PF13715">
    <property type="entry name" value="CarbopepD_reg_2"/>
    <property type="match status" value="1"/>
</dbReference>
<dbReference type="AlphaFoldDB" id="A0A9D1HA28"/>
<keyword evidence="2" id="KW-0645">Protease</keyword>
<protein>
    <submittedName>
        <fullName evidence="2">Carboxypeptidase-like regulatory domain-containing protein</fullName>
    </submittedName>
</protein>
<dbReference type="InterPro" id="IPR008969">
    <property type="entry name" value="CarboxyPept-like_regulatory"/>
</dbReference>
<accession>A0A9D1HA28</accession>
<dbReference type="EMBL" id="DVLY01000134">
    <property type="protein sequence ID" value="HIT98246.1"/>
    <property type="molecule type" value="Genomic_DNA"/>
</dbReference>
<organism evidence="2 3">
    <name type="scientific">Candidatus Merdimorpha stercoravium</name>
    <dbReference type="NCBI Taxonomy" id="2840863"/>
    <lineage>
        <taxon>Bacteria</taxon>
        <taxon>Pseudomonadati</taxon>
        <taxon>Bacteroidota</taxon>
        <taxon>Flavobacteriia</taxon>
        <taxon>Flavobacteriales</taxon>
        <taxon>Candidatus Merdimorpha</taxon>
    </lineage>
</organism>
<reference evidence="2" key="1">
    <citation type="submission" date="2020-10" db="EMBL/GenBank/DDBJ databases">
        <authorList>
            <person name="Gilroy R."/>
        </authorList>
    </citation>
    <scope>NUCLEOTIDE SEQUENCE</scope>
    <source>
        <strain evidence="2">1383</strain>
    </source>
</reference>
<dbReference type="SUPFAM" id="SSF49464">
    <property type="entry name" value="Carboxypeptidase regulatory domain-like"/>
    <property type="match status" value="1"/>
</dbReference>
<dbReference type="GO" id="GO:0004180">
    <property type="term" value="F:carboxypeptidase activity"/>
    <property type="evidence" value="ECO:0007669"/>
    <property type="project" value="UniProtKB-KW"/>
</dbReference>
<evidence type="ECO:0000256" key="1">
    <source>
        <dbReference type="SAM" id="SignalP"/>
    </source>
</evidence>
<reference evidence="2" key="2">
    <citation type="journal article" date="2021" name="PeerJ">
        <title>Extensive microbial diversity within the chicken gut microbiome revealed by metagenomics and culture.</title>
        <authorList>
            <person name="Gilroy R."/>
            <person name="Ravi A."/>
            <person name="Getino M."/>
            <person name="Pursley I."/>
            <person name="Horton D.L."/>
            <person name="Alikhan N.F."/>
            <person name="Baker D."/>
            <person name="Gharbi K."/>
            <person name="Hall N."/>
            <person name="Watson M."/>
            <person name="Adriaenssens E.M."/>
            <person name="Foster-Nyarko E."/>
            <person name="Jarju S."/>
            <person name="Secka A."/>
            <person name="Antonio M."/>
            <person name="Oren A."/>
            <person name="Chaudhuri R.R."/>
            <person name="La Ragione R."/>
            <person name="Hildebrand F."/>
            <person name="Pallen M.J."/>
        </authorList>
    </citation>
    <scope>NUCLEOTIDE SEQUENCE</scope>
    <source>
        <strain evidence="2">1383</strain>
    </source>
</reference>
<comment type="caution">
    <text evidence="2">The sequence shown here is derived from an EMBL/GenBank/DDBJ whole genome shotgun (WGS) entry which is preliminary data.</text>
</comment>
<keyword evidence="2" id="KW-0121">Carboxypeptidase</keyword>
<keyword evidence="1" id="KW-0732">Signal</keyword>
<dbReference type="Proteomes" id="UP000824161">
    <property type="component" value="Unassembled WGS sequence"/>
</dbReference>
<evidence type="ECO:0000313" key="3">
    <source>
        <dbReference type="Proteomes" id="UP000824161"/>
    </source>
</evidence>
<keyword evidence="2" id="KW-0378">Hydrolase</keyword>
<gene>
    <name evidence="2" type="ORF">IAC44_05330</name>
</gene>
<name>A0A9D1HA28_9FLAO</name>